<reference evidence="2 3" key="1">
    <citation type="journal article" date="2015" name="Genome Biol. Evol.">
        <title>Comparative Genomics of a Bacterivorous Green Alga Reveals Evolutionary Causalities and Consequences of Phago-Mixotrophic Mode of Nutrition.</title>
        <authorList>
            <person name="Burns J.A."/>
            <person name="Paasch A."/>
            <person name="Narechania A."/>
            <person name="Kim E."/>
        </authorList>
    </citation>
    <scope>NUCLEOTIDE SEQUENCE [LARGE SCALE GENOMIC DNA]</scope>
    <source>
        <strain evidence="2 3">PLY_AMNH</strain>
    </source>
</reference>
<dbReference type="EMBL" id="LGRX02012257">
    <property type="protein sequence ID" value="KAK3267679.1"/>
    <property type="molecule type" value="Genomic_DNA"/>
</dbReference>
<organism evidence="2 3">
    <name type="scientific">Cymbomonas tetramitiformis</name>
    <dbReference type="NCBI Taxonomy" id="36881"/>
    <lineage>
        <taxon>Eukaryota</taxon>
        <taxon>Viridiplantae</taxon>
        <taxon>Chlorophyta</taxon>
        <taxon>Pyramimonadophyceae</taxon>
        <taxon>Pyramimonadales</taxon>
        <taxon>Pyramimonadaceae</taxon>
        <taxon>Cymbomonas</taxon>
    </lineage>
</organism>
<accession>A0AAE0L0V4</accession>
<evidence type="ECO:0000256" key="1">
    <source>
        <dbReference type="SAM" id="MobiDB-lite"/>
    </source>
</evidence>
<proteinExistence type="predicted"/>
<sequence>MRGLFTECAMVALQRMRVDTDDADAYKLFVLLPRLVLQPVQQGVKHGVAQVMKERCARFLRGEWEELYVEAPGDRLAMAEADEERVLRDAVRLVKAGQLGKAAKSQANAGNGGDVAEAGATAPC</sequence>
<protein>
    <submittedName>
        <fullName evidence="2">Uncharacterized protein</fullName>
    </submittedName>
</protein>
<keyword evidence="3" id="KW-1185">Reference proteome</keyword>
<evidence type="ECO:0000313" key="3">
    <source>
        <dbReference type="Proteomes" id="UP001190700"/>
    </source>
</evidence>
<comment type="caution">
    <text evidence="2">The sequence shown here is derived from an EMBL/GenBank/DDBJ whole genome shotgun (WGS) entry which is preliminary data.</text>
</comment>
<evidence type="ECO:0000313" key="2">
    <source>
        <dbReference type="EMBL" id="KAK3267679.1"/>
    </source>
</evidence>
<dbReference type="AlphaFoldDB" id="A0AAE0L0V4"/>
<dbReference type="Proteomes" id="UP001190700">
    <property type="component" value="Unassembled WGS sequence"/>
</dbReference>
<name>A0AAE0L0V4_9CHLO</name>
<gene>
    <name evidence="2" type="ORF">CYMTET_23778</name>
</gene>
<feature type="region of interest" description="Disordered" evidence="1">
    <location>
        <begin position="99"/>
        <end position="124"/>
    </location>
</feature>